<dbReference type="AlphaFoldDB" id="A0A5Q5BFG6"/>
<gene>
    <name evidence="1" type="ordered locus">Mmcs_0808</name>
</gene>
<proteinExistence type="predicted"/>
<dbReference type="InterPro" id="IPR048868">
    <property type="entry name" value="OGG-like_put"/>
</dbReference>
<organism evidence="1">
    <name type="scientific">Mycobacterium sp. (strain MCS)</name>
    <dbReference type="NCBI Taxonomy" id="164756"/>
    <lineage>
        <taxon>Bacteria</taxon>
        <taxon>Bacillati</taxon>
        <taxon>Actinomycetota</taxon>
        <taxon>Actinomycetes</taxon>
        <taxon>Mycobacteriales</taxon>
        <taxon>Mycobacteriaceae</taxon>
        <taxon>Mycobacterium</taxon>
    </lineage>
</organism>
<dbReference type="EMBL" id="CP000384">
    <property type="protein sequence ID" value="ABG06927.1"/>
    <property type="molecule type" value="Genomic_DNA"/>
</dbReference>
<name>A0A5Q5BFG6_MYCSS</name>
<dbReference type="KEGG" id="mmc:Mmcs_0808"/>
<sequence length="244" mass="27002">MTSQREIGSPVQHEVDIPEYLLGLTQLDVDGQLNAWKAASAWEGLSNSRPKLAQALAAEVAQIGGIRRSFVHGYADKDPLDLFYATMAWGFGTTNVRFPIQRALLLNPPVDKIHCIVELTRTAGAEAGWHALHHRHKITGLGYAFGTKLLHFAGYRLALRPRPLILDLNVLLALHEAGTGILAAGSVWRADYMHYLELAERWSATPGWDGTPEVVEYGLFRRGQILSNCAATRRRNRGAYIGPE</sequence>
<reference evidence="1" key="1">
    <citation type="submission" date="2006-06" db="EMBL/GenBank/DDBJ databases">
        <title>Complete sequence of chromosome of Mycobacterium sp. MCS.</title>
        <authorList>
            <consortium name="US DOE Joint Genome Institute"/>
            <person name="Copeland A."/>
            <person name="Lucas S."/>
            <person name="Lapidus A."/>
            <person name="Barry K."/>
            <person name="Detter J.C."/>
            <person name="Glavina del Rio T."/>
            <person name="Hammon N."/>
            <person name="Israni S."/>
            <person name="Dalin E."/>
            <person name="Tice H."/>
            <person name="Pitluck S."/>
            <person name="Martinez M."/>
            <person name="Schmutz J."/>
            <person name="Larimer F."/>
            <person name="Land M."/>
            <person name="Hauser L."/>
            <person name="Kyrpides N."/>
            <person name="Kim E."/>
            <person name="Miller C.D."/>
            <person name="Hughes J.E."/>
            <person name="Anderson A.J."/>
            <person name="Sims R.C."/>
            <person name="Richardson P."/>
        </authorList>
    </citation>
    <scope>NUCLEOTIDE SEQUENCE [LARGE SCALE GENOMIC DNA]</scope>
    <source>
        <strain evidence="1">MCS</strain>
    </source>
</reference>
<evidence type="ECO:0000313" key="1">
    <source>
        <dbReference type="EMBL" id="ABG06927.1"/>
    </source>
</evidence>
<accession>A0A5Q5BFG6</accession>
<protein>
    <submittedName>
        <fullName evidence="1">Uncharacterized protein</fullName>
    </submittedName>
</protein>
<dbReference type="Pfam" id="PF21790">
    <property type="entry name" value="OGG"/>
    <property type="match status" value="1"/>
</dbReference>